<evidence type="ECO:0000313" key="2">
    <source>
        <dbReference type="EMBL" id="CAH0045916.1"/>
    </source>
</evidence>
<dbReference type="PANTHER" id="PTHR40619">
    <property type="entry name" value="FUNGAL STAND N-TERMINAL GOODBYE DOMAIN-CONTAINING PROTEIN"/>
    <property type="match status" value="1"/>
</dbReference>
<dbReference type="EMBL" id="CABFOC020000013">
    <property type="protein sequence ID" value="CAH0045916.1"/>
    <property type="molecule type" value="Genomic_DNA"/>
</dbReference>
<protein>
    <submittedName>
        <fullName evidence="2">Uncharacterized protein</fullName>
    </submittedName>
</protein>
<proteinExistence type="predicted"/>
<feature type="compositionally biased region" description="Acidic residues" evidence="1">
    <location>
        <begin position="648"/>
        <end position="664"/>
    </location>
</feature>
<feature type="region of interest" description="Disordered" evidence="1">
    <location>
        <begin position="1"/>
        <end position="23"/>
    </location>
</feature>
<feature type="region of interest" description="Disordered" evidence="1">
    <location>
        <begin position="344"/>
        <end position="367"/>
    </location>
</feature>
<name>A0A9N9WBW5_9HYPO</name>
<evidence type="ECO:0000256" key="1">
    <source>
        <dbReference type="SAM" id="MobiDB-lite"/>
    </source>
</evidence>
<accession>A0A9N9WBW5</accession>
<organism evidence="2 3">
    <name type="scientific">Clonostachys solani</name>
    <dbReference type="NCBI Taxonomy" id="160281"/>
    <lineage>
        <taxon>Eukaryota</taxon>
        <taxon>Fungi</taxon>
        <taxon>Dikarya</taxon>
        <taxon>Ascomycota</taxon>
        <taxon>Pezizomycotina</taxon>
        <taxon>Sordariomycetes</taxon>
        <taxon>Hypocreomycetidae</taxon>
        <taxon>Hypocreales</taxon>
        <taxon>Bionectriaceae</taxon>
        <taxon>Clonostachys</taxon>
    </lineage>
</organism>
<dbReference type="Proteomes" id="UP000775872">
    <property type="component" value="Unassembled WGS sequence"/>
</dbReference>
<keyword evidence="3" id="KW-1185">Reference proteome</keyword>
<reference evidence="2 3" key="2">
    <citation type="submission" date="2021-10" db="EMBL/GenBank/DDBJ databases">
        <authorList>
            <person name="Piombo E."/>
        </authorList>
    </citation>
    <scope>NUCLEOTIDE SEQUENCE [LARGE SCALE GENOMIC DNA]</scope>
</reference>
<dbReference type="OrthoDB" id="5419927at2759"/>
<evidence type="ECO:0000313" key="3">
    <source>
        <dbReference type="Proteomes" id="UP000775872"/>
    </source>
</evidence>
<reference evidence="3" key="1">
    <citation type="submission" date="2019-06" db="EMBL/GenBank/DDBJ databases">
        <authorList>
            <person name="Broberg M."/>
        </authorList>
    </citation>
    <scope>NUCLEOTIDE SEQUENCE [LARGE SCALE GENOMIC DNA]</scope>
</reference>
<comment type="caution">
    <text evidence="2">The sequence shown here is derived from an EMBL/GenBank/DDBJ whole genome shotgun (WGS) entry which is preliminary data.</text>
</comment>
<dbReference type="AlphaFoldDB" id="A0A9N9WBW5"/>
<sequence>MLPMPTDQFVDPTKMSQPDKENPILTQTGEEVSDYMHQLDGKGHALLDTSTASVKYDEYAHKWKAQEFPTMTNDSNIDYYDLYQDCFEIRDSLIATINKFRSAHGQDLFIESKPETRAGVQEAVHRFHDLLRSRSNSLDETNSAERLRKAYDNPTDDSFDFISFLSKYTPSRFLLTSVLCAGLKTLLAAMRVNMYQACPLRKILEELPGILNRPTSFIEVLGADEEFHRKISAVYSCVLKLLRVSLKLFVGSTDSSRLEKLVDRVAMLKMRAKKLHSYASSVSYLKLKELQVLQERNLFVSSLSLRAQDELKQRLDETLQRVMALEGLKEILIDDRRRDLEQLRAKTPDRPEHEGGDVDEAQKELPTKVTQERAIDTAVGKSSENAPDEGPTIQQILELLEYDPAIMPSDCSKLLRIQPMSAGLKSSRMLYVVNNIRLRAWLEVDESSLLLINGGGDSSPISEVSYITARLAESFITVARPAKQIMAMAYFCGQHRHTGSDVYASPTEMGMNLLCQLIDNGKEFFASEIVLDVLDGLEPSEMATICNSIERLLALLRNSVVVFLVIEGLNFFSYPASRQAETRELLGRLISIQRRTESATIKLLFTCPSRVLFLEDMIGSSEIMTVPRSPPDLGVWKDSAFSKLFDEVLSDPDDSSDDSQDESSESTTENSLK</sequence>
<dbReference type="PANTHER" id="PTHR40619:SF3">
    <property type="entry name" value="FUNGAL STAND N-TERMINAL GOODBYE DOMAIN-CONTAINING PROTEIN"/>
    <property type="match status" value="1"/>
</dbReference>
<gene>
    <name evidence="2" type="ORF">CSOL1703_00012549</name>
</gene>
<feature type="region of interest" description="Disordered" evidence="1">
    <location>
        <begin position="648"/>
        <end position="673"/>
    </location>
</feature>